<dbReference type="PATRIC" id="fig|265726.11.peg.3449"/>
<dbReference type="EMBL" id="JWYV01000004">
    <property type="protein sequence ID" value="KKD00389.1"/>
    <property type="molecule type" value="Genomic_DNA"/>
</dbReference>
<dbReference type="Gene3D" id="3.40.50.150">
    <property type="entry name" value="Vaccinia Virus protein VP39"/>
    <property type="match status" value="1"/>
</dbReference>
<sequence>MATIDWQTYLFPSALQAPRTHLVEAHQLLGERLRGKVAVDCGCGHGRDTFYLLEQHYRVYAFDSNLESLRQLSTHPLAASNPLLDLQHCSFSEYRFPKAHLVNASASLFFCPRTDFYGVWQKIVQCLNPGGIFCGHFLGMNDDDSDFSDKVMTHSKPELERLFSQFYVVSWQQRHEVSSRLTGEKRQWHIHTLIAMKK</sequence>
<dbReference type="AlphaFoldDB" id="A0A0F5VE30"/>
<dbReference type="OrthoDB" id="9804312at2"/>
<protein>
    <recommendedName>
        <fullName evidence="1">Methyltransferase domain-containing protein</fullName>
    </recommendedName>
</protein>
<dbReference type="Pfam" id="PF13649">
    <property type="entry name" value="Methyltransf_25"/>
    <property type="match status" value="1"/>
</dbReference>
<dbReference type="InterPro" id="IPR029063">
    <property type="entry name" value="SAM-dependent_MTases_sf"/>
</dbReference>
<evidence type="ECO:0000313" key="3">
    <source>
        <dbReference type="Proteomes" id="UP000033633"/>
    </source>
</evidence>
<name>A0A0F5VE30_9GAMM</name>
<proteinExistence type="predicted"/>
<comment type="caution">
    <text evidence="2">The sequence shown here is derived from an EMBL/GenBank/DDBJ whole genome shotgun (WGS) entry which is preliminary data.</text>
</comment>
<reference evidence="2 3" key="1">
    <citation type="submission" date="2014-12" db="EMBL/GenBank/DDBJ databases">
        <title>Mercury Reductase activity and rhizosphere competence traits in the genome of root associated Photobacterium halotolerans MELD1.</title>
        <authorList>
            <person name="Mathew D.C."/>
            <person name="Huang C.-C."/>
        </authorList>
    </citation>
    <scope>NUCLEOTIDE SEQUENCE [LARGE SCALE GENOMIC DNA]</scope>
    <source>
        <strain evidence="2 3">MELD1</strain>
    </source>
</reference>
<dbReference type="STRING" id="265726.KY46_06970"/>
<dbReference type="CDD" id="cd02440">
    <property type="entry name" value="AdoMet_MTases"/>
    <property type="match status" value="1"/>
</dbReference>
<accession>A0A0F5VE30</accession>
<dbReference type="Proteomes" id="UP000033633">
    <property type="component" value="Unassembled WGS sequence"/>
</dbReference>
<dbReference type="InterPro" id="IPR041698">
    <property type="entry name" value="Methyltransf_25"/>
</dbReference>
<evidence type="ECO:0000313" key="2">
    <source>
        <dbReference type="EMBL" id="KKD00389.1"/>
    </source>
</evidence>
<feature type="domain" description="Methyltransferase" evidence="1">
    <location>
        <begin position="39"/>
        <end position="131"/>
    </location>
</feature>
<dbReference type="SUPFAM" id="SSF53335">
    <property type="entry name" value="S-adenosyl-L-methionine-dependent methyltransferases"/>
    <property type="match status" value="1"/>
</dbReference>
<keyword evidence="3" id="KW-1185">Reference proteome</keyword>
<evidence type="ECO:0000259" key="1">
    <source>
        <dbReference type="Pfam" id="PF13649"/>
    </source>
</evidence>
<organism evidence="2 3">
    <name type="scientific">Photobacterium halotolerans</name>
    <dbReference type="NCBI Taxonomy" id="265726"/>
    <lineage>
        <taxon>Bacteria</taxon>
        <taxon>Pseudomonadati</taxon>
        <taxon>Pseudomonadota</taxon>
        <taxon>Gammaproteobacteria</taxon>
        <taxon>Vibrionales</taxon>
        <taxon>Vibrionaceae</taxon>
        <taxon>Photobacterium</taxon>
    </lineage>
</organism>
<gene>
    <name evidence="2" type="ORF">KY46_06970</name>
</gene>